<dbReference type="AlphaFoldDB" id="A0AAE3ZC67"/>
<dbReference type="SUPFAM" id="SSF53474">
    <property type="entry name" value="alpha/beta-Hydrolases"/>
    <property type="match status" value="1"/>
</dbReference>
<name>A0AAE3ZC67_9ACTN</name>
<accession>A0AAE3ZC67</accession>
<dbReference type="Gene3D" id="3.40.50.1820">
    <property type="entry name" value="alpha/beta hydrolase"/>
    <property type="match status" value="1"/>
</dbReference>
<dbReference type="InterPro" id="IPR029058">
    <property type="entry name" value="AB_hydrolase_fold"/>
</dbReference>
<dbReference type="RefSeq" id="WP_310269189.1">
    <property type="nucleotide sequence ID" value="NZ_JAVDXW010000001.1"/>
</dbReference>
<reference evidence="3" key="1">
    <citation type="submission" date="2023-07" db="EMBL/GenBank/DDBJ databases">
        <title>Sequencing the genomes of 1000 actinobacteria strains.</title>
        <authorList>
            <person name="Klenk H.-P."/>
        </authorList>
    </citation>
    <scope>NUCLEOTIDE SEQUENCE</scope>
    <source>
        <strain evidence="3">DSM 45977</strain>
    </source>
</reference>
<feature type="region of interest" description="Disordered" evidence="1">
    <location>
        <begin position="33"/>
        <end position="54"/>
    </location>
</feature>
<keyword evidence="4" id="KW-1185">Reference proteome</keyword>
<dbReference type="PANTHER" id="PTHR34853">
    <property type="match status" value="1"/>
</dbReference>
<organism evidence="3 4">
    <name type="scientific">Haloactinomyces albus</name>
    <dbReference type="NCBI Taxonomy" id="1352928"/>
    <lineage>
        <taxon>Bacteria</taxon>
        <taxon>Bacillati</taxon>
        <taxon>Actinomycetota</taxon>
        <taxon>Actinomycetes</taxon>
        <taxon>Actinopolysporales</taxon>
        <taxon>Actinopolysporaceae</taxon>
        <taxon>Haloactinomyces</taxon>
    </lineage>
</organism>
<sequence>MPASGRLPRLVTLCLAVMTGAAVTATGTAAAPATSASFYDPPSPLPPGENGDIIRHEPSEFFLDPLKTLPARADVQRIMYRSTDTHGEPMAVTGTVLTPHAPWLGTGERPIIGYAVGTQGQGDQCAPSKLLAAGKEYEGLFLKGLLARGYGIAITDYEGLGTPGTHTYTNRASQAHAVLDAIRAAQRLDESGLPDDGPVATSGYSQGGGASAAAAELQADYAPELDFRGSYAGAVPADLGAVATFLDGSLYFGFTGYAINSLEAAYPAVNTDEILNERGERLLDEVEQQCVGETVARYPFTESSTLTEDGRTLSAYLGEEPYAAVLAEQHIGNRAPEAPVLVAHSFLDDTVPYEQGRSMARAWCEAGATVRFSTYSSPTHAATAAAAFPEAFAFLEGRFAGLPAPDNCGTF</sequence>
<dbReference type="Gene3D" id="1.10.260.130">
    <property type="match status" value="1"/>
</dbReference>
<evidence type="ECO:0000313" key="3">
    <source>
        <dbReference type="EMBL" id="MDR7300434.1"/>
    </source>
</evidence>
<dbReference type="GO" id="GO:0004806">
    <property type="term" value="F:triacylglycerol lipase activity"/>
    <property type="evidence" value="ECO:0007669"/>
    <property type="project" value="InterPro"/>
</dbReference>
<dbReference type="InterPro" id="IPR005152">
    <property type="entry name" value="Lipase_secreted"/>
</dbReference>
<evidence type="ECO:0000256" key="2">
    <source>
        <dbReference type="SAM" id="SignalP"/>
    </source>
</evidence>
<evidence type="ECO:0000313" key="4">
    <source>
        <dbReference type="Proteomes" id="UP001180845"/>
    </source>
</evidence>
<comment type="caution">
    <text evidence="3">The sequence shown here is derived from an EMBL/GenBank/DDBJ whole genome shotgun (WGS) entry which is preliminary data.</text>
</comment>
<feature type="signal peptide" evidence="2">
    <location>
        <begin position="1"/>
        <end position="24"/>
    </location>
</feature>
<dbReference type="Proteomes" id="UP001180845">
    <property type="component" value="Unassembled WGS sequence"/>
</dbReference>
<proteinExistence type="predicted"/>
<dbReference type="GO" id="GO:0016042">
    <property type="term" value="P:lipid catabolic process"/>
    <property type="evidence" value="ECO:0007669"/>
    <property type="project" value="InterPro"/>
</dbReference>
<evidence type="ECO:0000256" key="1">
    <source>
        <dbReference type="SAM" id="MobiDB-lite"/>
    </source>
</evidence>
<dbReference type="PANTHER" id="PTHR34853:SF1">
    <property type="entry name" value="LIPASE 5"/>
    <property type="match status" value="1"/>
</dbReference>
<dbReference type="EMBL" id="JAVDXW010000001">
    <property type="protein sequence ID" value="MDR7300434.1"/>
    <property type="molecule type" value="Genomic_DNA"/>
</dbReference>
<dbReference type="Pfam" id="PF03583">
    <property type="entry name" value="LIP"/>
    <property type="match status" value="1"/>
</dbReference>
<gene>
    <name evidence="3" type="ORF">JOF55_000615</name>
</gene>
<keyword evidence="3" id="KW-0378">Hydrolase</keyword>
<keyword evidence="2" id="KW-0732">Signal</keyword>
<dbReference type="PIRSF" id="PIRSF029171">
    <property type="entry name" value="Esterase_LipA"/>
    <property type="match status" value="1"/>
</dbReference>
<feature type="chain" id="PRO_5041935513" evidence="2">
    <location>
        <begin position="25"/>
        <end position="411"/>
    </location>
</feature>
<protein>
    <submittedName>
        <fullName evidence="3">Dienelactone hydrolase</fullName>
    </submittedName>
</protein>